<keyword evidence="1" id="KW-0472">Membrane</keyword>
<reference evidence="3 6" key="1">
    <citation type="submission" date="2018-01" db="EMBL/GenBank/DDBJ databases">
        <title>Complete genome sequence of Staphylococcus Scheliferi isolated from human.</title>
        <authorList>
            <person name="Abouelkhair M.A."/>
            <person name="Bemis D.A."/>
            <person name="Kania S.A."/>
        </authorList>
    </citation>
    <scope>NUCLEOTIDE SEQUENCE [LARGE SCALE GENOMIC DNA]</scope>
    <source>
        <strain evidence="3 6">ATCC 43808</strain>
    </source>
</reference>
<dbReference type="OrthoDB" id="2989832at2"/>
<keyword evidence="1" id="KW-0812">Transmembrane</keyword>
<proteinExistence type="predicted"/>
<name>A0A0K0ZZX4_STASC</name>
<dbReference type="Proteomes" id="UP000264146">
    <property type="component" value="Chromosome"/>
</dbReference>
<evidence type="ECO:0000256" key="1">
    <source>
        <dbReference type="SAM" id="Phobius"/>
    </source>
</evidence>
<dbReference type="STRING" id="1295.RN70_05290"/>
<dbReference type="GeneID" id="72414132"/>
<dbReference type="KEGG" id="ssch:LH95_05100"/>
<keyword evidence="1" id="KW-1133">Transmembrane helix</keyword>
<dbReference type="Proteomes" id="UP000572988">
    <property type="component" value="Unassembled WGS sequence"/>
</dbReference>
<keyword evidence="6" id="KW-1185">Reference proteome</keyword>
<dbReference type="KEGG" id="sscz:RN70_05290"/>
<evidence type="ECO:0000313" key="4">
    <source>
        <dbReference type="EMBL" id="SUM88393.1"/>
    </source>
</evidence>
<dbReference type="EMBL" id="UHEF01000001">
    <property type="protein sequence ID" value="SUM88393.1"/>
    <property type="molecule type" value="Genomic_DNA"/>
</dbReference>
<protein>
    <submittedName>
        <fullName evidence="4">Peptidase propeptide and YPEB domain-containing protein</fullName>
    </submittedName>
</protein>
<evidence type="ECO:0000313" key="5">
    <source>
        <dbReference type="Proteomes" id="UP000264146"/>
    </source>
</evidence>
<reference evidence="2 5" key="3">
    <citation type="submission" date="2020-11" db="EMBL/GenBank/DDBJ databases">
        <authorList>
            <consortium name="Pathogen Informatics"/>
        </authorList>
    </citation>
    <scope>NUCLEOTIDE SEQUENCE [LARGE SCALE GENOMIC DNA]</scope>
    <source>
        <strain evidence="2 5">NCTC12218</strain>
    </source>
</reference>
<dbReference type="EMBL" id="POVK01000006">
    <property type="protein sequence ID" value="NHA33471.1"/>
    <property type="molecule type" value="Genomic_DNA"/>
</dbReference>
<dbReference type="AlphaFoldDB" id="A0A0K0ZZX4"/>
<dbReference type="RefSeq" id="WP_016425369.1">
    <property type="nucleotide sequence ID" value="NZ_CABKRV010000001.1"/>
</dbReference>
<accession>A0A0K0ZZX4</accession>
<gene>
    <name evidence="3" type="ORF">C1O36_02840</name>
    <name evidence="4" type="ORF">NCTC12218_01103</name>
</gene>
<evidence type="ECO:0000313" key="6">
    <source>
        <dbReference type="Proteomes" id="UP000572988"/>
    </source>
</evidence>
<feature type="transmembrane region" description="Helical" evidence="1">
    <location>
        <begin position="6"/>
        <end position="26"/>
    </location>
</feature>
<evidence type="ECO:0000313" key="3">
    <source>
        <dbReference type="EMBL" id="NHA33471.1"/>
    </source>
</evidence>
<evidence type="ECO:0000313" key="2">
    <source>
        <dbReference type="EMBL" id="CAD7359455.1"/>
    </source>
</evidence>
<dbReference type="EMBL" id="LR962863">
    <property type="protein sequence ID" value="CAD7359455.1"/>
    <property type="molecule type" value="Genomic_DNA"/>
</dbReference>
<reference evidence="4" key="2">
    <citation type="submission" date="2018-06" db="EMBL/GenBank/DDBJ databases">
        <authorList>
            <consortium name="Pathogen Informatics"/>
            <person name="Doyle S."/>
        </authorList>
    </citation>
    <scope>NUCLEOTIDE SEQUENCE [LARGE SCALE GENOMIC DNA]</scope>
    <source>
        <strain evidence="4">NCTC12218</strain>
    </source>
</reference>
<organism evidence="4">
    <name type="scientific">Staphylococcus schleiferi</name>
    <dbReference type="NCBI Taxonomy" id="1295"/>
    <lineage>
        <taxon>Bacteria</taxon>
        <taxon>Bacillati</taxon>
        <taxon>Bacillota</taxon>
        <taxon>Bacilli</taxon>
        <taxon>Bacillales</taxon>
        <taxon>Staphylococcaceae</taxon>
        <taxon>Staphylococcus</taxon>
    </lineage>
</organism>
<sequence>MLSKKNWPLLIPITIGVVLAGSYFYVLNMNKQKYIPANKVIDSVKSYFKHVTGSYILYEPTTYRKFGIEYEVYKGGISAERNGKIYHYEFIADAYDGQIIDIIEI</sequence>